<dbReference type="GO" id="GO:0006412">
    <property type="term" value="P:translation"/>
    <property type="evidence" value="ECO:0007669"/>
    <property type="project" value="InterPro"/>
</dbReference>
<gene>
    <name evidence="8" type="ordered locus">Ecym_5118</name>
</gene>
<dbReference type="GO" id="GO:0003735">
    <property type="term" value="F:structural constituent of ribosome"/>
    <property type="evidence" value="ECO:0007669"/>
    <property type="project" value="EnsemblFungi"/>
</dbReference>
<reference evidence="8 9" key="1">
    <citation type="journal article" date="2011" name="G3 (Bethesda)">
        <title>Genome evolution in the Eremothecium clade of the Saccharomyces complex revealed by comparative genomics.</title>
        <authorList>
            <person name="Wendland J."/>
            <person name="Walther A."/>
        </authorList>
    </citation>
    <scope>NUCLEOTIDE SEQUENCE [LARGE SCALE GENOMIC DNA]</scope>
    <source>
        <strain evidence="9">CBS 270.75 / DBVPG 7215 / KCTC 17166 / NRRL Y-17582</strain>
    </source>
</reference>
<dbReference type="InterPro" id="IPR022803">
    <property type="entry name" value="Ribosomal_uL5_dom_sf"/>
</dbReference>
<dbReference type="Gene3D" id="3.30.1440.10">
    <property type="match status" value="1"/>
</dbReference>
<dbReference type="HOGENOM" id="CLU_061015_1_1_1"/>
<organism evidence="8 9">
    <name type="scientific">Eremothecium cymbalariae (strain CBS 270.75 / DBVPG 7215 / KCTC 17166 / NRRL Y-17582)</name>
    <name type="common">Yeast</name>
    <dbReference type="NCBI Taxonomy" id="931890"/>
    <lineage>
        <taxon>Eukaryota</taxon>
        <taxon>Fungi</taxon>
        <taxon>Dikarya</taxon>
        <taxon>Ascomycota</taxon>
        <taxon>Saccharomycotina</taxon>
        <taxon>Saccharomycetes</taxon>
        <taxon>Saccharomycetales</taxon>
        <taxon>Saccharomycetaceae</taxon>
        <taxon>Eremothecium</taxon>
    </lineage>
</organism>
<dbReference type="EMBL" id="CP002501">
    <property type="protein sequence ID" value="AET39898.1"/>
    <property type="molecule type" value="Genomic_DNA"/>
</dbReference>
<dbReference type="Pfam" id="PF00281">
    <property type="entry name" value="Ribosomal_L5"/>
    <property type="match status" value="1"/>
</dbReference>
<evidence type="ECO:0000256" key="5">
    <source>
        <dbReference type="SAM" id="MobiDB-lite"/>
    </source>
</evidence>
<dbReference type="STRING" id="931890.I6NCV6"/>
<dbReference type="eggNOG" id="KOG0398">
    <property type="taxonomic scope" value="Eukaryota"/>
</dbReference>
<evidence type="ECO:0000259" key="6">
    <source>
        <dbReference type="Pfam" id="PF00281"/>
    </source>
</evidence>
<dbReference type="GO" id="GO:0005762">
    <property type="term" value="C:mitochondrial large ribosomal subunit"/>
    <property type="evidence" value="ECO:0007669"/>
    <property type="project" value="EnsemblFungi"/>
</dbReference>
<dbReference type="AlphaFoldDB" id="I6NCV6"/>
<feature type="domain" description="Large ribosomal subunit protein uL5 N-terminal" evidence="6">
    <location>
        <begin position="130"/>
        <end position="183"/>
    </location>
</feature>
<evidence type="ECO:0000256" key="3">
    <source>
        <dbReference type="ARBA" id="ARBA00023274"/>
    </source>
</evidence>
<accession>I6NCV6</accession>
<keyword evidence="3" id="KW-0687">Ribonucleoprotein</keyword>
<keyword evidence="2" id="KW-0689">Ribosomal protein</keyword>
<dbReference type="InParanoid" id="I6NCV6"/>
<sequence>MSCFSCRAFSTSNQVNKSACSLIKPVHHLVKIDKSKLSPRFPELKYAKNDIRSPGFKPVATHQDRIRDHYFNTLQSDLLLINYSHDMKTKVGVKQREWDGSSPYHINRGPKKPKGSVSQLPDIKPIKWDNIPDIKSVVLNCYVSAAKDNQLLPITAALQLQQITGCKPKPLYAKVDVPAWKVRKGTHMGAMVELKGRPMSQFLSTLTEIVLPRIREYAGISNRSGNRFGDISFGLSSSDVRYFPELDSNQDLWPVTFGMNININTTAQTDVQSRTLISGLGFPFHGTEREAQKIKK</sequence>
<evidence type="ECO:0000313" key="9">
    <source>
        <dbReference type="Proteomes" id="UP000006790"/>
    </source>
</evidence>
<dbReference type="InterPro" id="IPR031310">
    <property type="entry name" value="Ribosomal_uL5_N"/>
</dbReference>
<dbReference type="OMA" id="HINCYVE"/>
<keyword evidence="9" id="KW-1185">Reference proteome</keyword>
<evidence type="ECO:0000256" key="1">
    <source>
        <dbReference type="ARBA" id="ARBA00008553"/>
    </source>
</evidence>
<evidence type="ECO:0000256" key="2">
    <source>
        <dbReference type="ARBA" id="ARBA00022980"/>
    </source>
</evidence>
<dbReference type="FunCoup" id="I6NCV6">
    <property type="interactions" value="627"/>
</dbReference>
<name>I6NCV6_ERECY</name>
<dbReference type="Pfam" id="PF00673">
    <property type="entry name" value="Ribosomal_L5_C"/>
    <property type="match status" value="1"/>
</dbReference>
<dbReference type="InterPro" id="IPR031309">
    <property type="entry name" value="Ribosomal_uL5_C"/>
</dbReference>
<evidence type="ECO:0000313" key="8">
    <source>
        <dbReference type="EMBL" id="AET39898.1"/>
    </source>
</evidence>
<dbReference type="SUPFAM" id="SSF55282">
    <property type="entry name" value="RL5-like"/>
    <property type="match status" value="1"/>
</dbReference>
<feature type="domain" description="Large ribosomal subunit protein uL5 C-terminal" evidence="7">
    <location>
        <begin position="188"/>
        <end position="284"/>
    </location>
</feature>
<dbReference type="KEGG" id="erc:Ecym_5118"/>
<protein>
    <recommendedName>
        <fullName evidence="4">Large ribosomal subunit protein uL5m</fullName>
    </recommendedName>
</protein>
<dbReference type="PANTHER" id="PTHR11994">
    <property type="entry name" value="60S RIBOSOMAL PROTEIN L11-RELATED"/>
    <property type="match status" value="1"/>
</dbReference>
<dbReference type="Proteomes" id="UP000006790">
    <property type="component" value="Chromosome 5"/>
</dbReference>
<dbReference type="RefSeq" id="XP_003646715.1">
    <property type="nucleotide sequence ID" value="XM_003646667.1"/>
</dbReference>
<evidence type="ECO:0000259" key="7">
    <source>
        <dbReference type="Pfam" id="PF00673"/>
    </source>
</evidence>
<dbReference type="GeneID" id="11471706"/>
<dbReference type="InterPro" id="IPR002132">
    <property type="entry name" value="Ribosomal_uL5"/>
</dbReference>
<dbReference type="FunFam" id="3.30.1440.10:FF:000001">
    <property type="entry name" value="50S ribosomal protein L5"/>
    <property type="match status" value="1"/>
</dbReference>
<feature type="region of interest" description="Disordered" evidence="5">
    <location>
        <begin position="99"/>
        <end position="119"/>
    </location>
</feature>
<evidence type="ECO:0000256" key="4">
    <source>
        <dbReference type="ARBA" id="ARBA00040368"/>
    </source>
</evidence>
<dbReference type="OrthoDB" id="539541at2759"/>
<comment type="similarity">
    <text evidence="1">Belongs to the universal ribosomal protein uL5 family.</text>
</comment>
<proteinExistence type="inferred from homology"/>